<accession>A0A1G2EMW6</accession>
<evidence type="ECO:0000313" key="3">
    <source>
        <dbReference type="EMBL" id="OGZ27109.1"/>
    </source>
</evidence>
<dbReference type="Pfam" id="PF02272">
    <property type="entry name" value="DHHA1"/>
    <property type="match status" value="1"/>
</dbReference>
<evidence type="ECO:0000313" key="4">
    <source>
        <dbReference type="Proteomes" id="UP000177740"/>
    </source>
</evidence>
<dbReference type="GO" id="GO:0004527">
    <property type="term" value="F:exonuclease activity"/>
    <property type="evidence" value="ECO:0007669"/>
    <property type="project" value="UniProtKB-KW"/>
</dbReference>
<evidence type="ECO:0008006" key="5">
    <source>
        <dbReference type="Google" id="ProtNLM"/>
    </source>
</evidence>
<dbReference type="GO" id="GO:0003676">
    <property type="term" value="F:nucleic acid binding"/>
    <property type="evidence" value="ECO:0007669"/>
    <property type="project" value="InterPro"/>
</dbReference>
<dbReference type="AlphaFoldDB" id="A0A1G2EMW6"/>
<protein>
    <recommendedName>
        <fullName evidence="5">DDH domain-containing protein</fullName>
    </recommendedName>
</protein>
<dbReference type="Gene3D" id="3.10.310.30">
    <property type="match status" value="1"/>
</dbReference>
<feature type="domain" description="DDH" evidence="1">
    <location>
        <begin position="24"/>
        <end position="174"/>
    </location>
</feature>
<evidence type="ECO:0000259" key="2">
    <source>
        <dbReference type="Pfam" id="PF02272"/>
    </source>
</evidence>
<dbReference type="Gene3D" id="3.90.1640.30">
    <property type="match status" value="1"/>
</dbReference>
<dbReference type="STRING" id="1801677.A2365_00365"/>
<sequence length="381" mass="42800">MEKEIKNLKKAAERIQKAVENKEKIIVYGDSDMDGVSSAIILKEAIKTAGGSSLVVYFPDREEEGYGINEIALDSLKNHAPALFISLDCGIGNFKEVEKANKLGFEVIIIDHHEMLDKLPKASIVVDPKQKSDRHPFKEYANAGLTFKLAQILLGEKMPESLRKSFLELVAMATIADMMPRTDENETFIYEGLGYLESSWRPGIQALFEIEEFKGLSLMEKVSRSNALMNIREGAGKYPSAYRLLTASTVKEAKELAESLLERGLEKKKKIEEIVSEVERRITGQEEIIFEGSFSWELILLGTAASILLRELKKPVFLYRKKEEESQGSIRSPEGYDSVSAMKSCAKLLKTYGGHQRASGFTIENKNLDKFKECLASYFSK</sequence>
<evidence type="ECO:0000259" key="1">
    <source>
        <dbReference type="Pfam" id="PF01368"/>
    </source>
</evidence>
<dbReference type="InterPro" id="IPR001667">
    <property type="entry name" value="DDH_dom"/>
</dbReference>
<feature type="domain" description="DHHA1" evidence="2">
    <location>
        <begin position="294"/>
        <end position="380"/>
    </location>
</feature>
<dbReference type="PANTHER" id="PTHR30255:SF2">
    <property type="entry name" value="SINGLE-STRANDED-DNA-SPECIFIC EXONUCLEASE RECJ"/>
    <property type="match status" value="1"/>
</dbReference>
<dbReference type="EMBL" id="MHMM01000010">
    <property type="protein sequence ID" value="OGZ27109.1"/>
    <property type="molecule type" value="Genomic_DNA"/>
</dbReference>
<dbReference type="Pfam" id="PF01368">
    <property type="entry name" value="DHH"/>
    <property type="match status" value="1"/>
</dbReference>
<organism evidence="3 4">
    <name type="scientific">Candidatus Nealsonbacteria bacterium RIFOXYB1_FULL_40_15</name>
    <dbReference type="NCBI Taxonomy" id="1801677"/>
    <lineage>
        <taxon>Bacteria</taxon>
        <taxon>Candidatus Nealsoniibacteriota</taxon>
    </lineage>
</organism>
<dbReference type="Proteomes" id="UP000177740">
    <property type="component" value="Unassembled WGS sequence"/>
</dbReference>
<dbReference type="InterPro" id="IPR051673">
    <property type="entry name" value="SSDNA_exonuclease_RecJ"/>
</dbReference>
<dbReference type="InterPro" id="IPR003156">
    <property type="entry name" value="DHHA1_dom"/>
</dbReference>
<name>A0A1G2EMW6_9BACT</name>
<dbReference type="SUPFAM" id="SSF64182">
    <property type="entry name" value="DHH phosphoesterases"/>
    <property type="match status" value="1"/>
</dbReference>
<comment type="caution">
    <text evidence="3">The sequence shown here is derived from an EMBL/GenBank/DDBJ whole genome shotgun (WGS) entry which is preliminary data.</text>
</comment>
<proteinExistence type="predicted"/>
<reference evidence="3 4" key="1">
    <citation type="journal article" date="2016" name="Nat. Commun.">
        <title>Thousands of microbial genomes shed light on interconnected biogeochemical processes in an aquifer system.</title>
        <authorList>
            <person name="Anantharaman K."/>
            <person name="Brown C.T."/>
            <person name="Hug L.A."/>
            <person name="Sharon I."/>
            <person name="Castelle C.J."/>
            <person name="Probst A.J."/>
            <person name="Thomas B.C."/>
            <person name="Singh A."/>
            <person name="Wilkins M.J."/>
            <person name="Karaoz U."/>
            <person name="Brodie E.L."/>
            <person name="Williams K.H."/>
            <person name="Hubbard S.S."/>
            <person name="Banfield J.F."/>
        </authorList>
    </citation>
    <scope>NUCLEOTIDE SEQUENCE [LARGE SCALE GENOMIC DNA]</scope>
</reference>
<dbReference type="PANTHER" id="PTHR30255">
    <property type="entry name" value="SINGLE-STRANDED-DNA-SPECIFIC EXONUCLEASE RECJ"/>
    <property type="match status" value="1"/>
</dbReference>
<gene>
    <name evidence="3" type="ORF">A2365_00365</name>
</gene>
<dbReference type="InterPro" id="IPR038763">
    <property type="entry name" value="DHH_sf"/>
</dbReference>